<dbReference type="Pfam" id="PF12202">
    <property type="entry name" value="OSR1_C"/>
    <property type="match status" value="1"/>
</dbReference>
<dbReference type="SMART" id="SM00220">
    <property type="entry name" value="S_TKc"/>
    <property type="match status" value="1"/>
</dbReference>
<feature type="compositionally biased region" description="Basic and acidic residues" evidence="15">
    <location>
        <begin position="399"/>
        <end position="421"/>
    </location>
</feature>
<dbReference type="FunFam" id="3.10.20.90:FF:000043">
    <property type="entry name" value="serine/threonine-protein kinase OSR1 isoform X1"/>
    <property type="match status" value="1"/>
</dbReference>
<dbReference type="PANTHER" id="PTHR48012">
    <property type="entry name" value="STERILE20-LIKE KINASE, ISOFORM B-RELATED"/>
    <property type="match status" value="1"/>
</dbReference>
<dbReference type="InterPro" id="IPR011009">
    <property type="entry name" value="Kinase-like_dom_sf"/>
</dbReference>
<evidence type="ECO:0000256" key="11">
    <source>
        <dbReference type="ARBA" id="ARBA00022990"/>
    </source>
</evidence>
<comment type="subcellular location">
    <subcellularLocation>
        <location evidence="1">Cytoplasm</location>
    </subcellularLocation>
</comment>
<dbReference type="InterPro" id="IPR017441">
    <property type="entry name" value="Protein_kinase_ATP_BS"/>
</dbReference>
<name>A0A182SAH6_9DIPT</name>
<keyword evidence="10 14" id="KW-0067">ATP-binding</keyword>
<feature type="region of interest" description="Disordered" evidence="15">
    <location>
        <begin position="1"/>
        <end position="26"/>
    </location>
</feature>
<sequence>MATTTTTGTGGSGGGGGGVGGGPSSSALGAMAAAVTSVATAASPSTSASSTNLAPAPQPITPWPNSRDDYELNDVIGVGATAVVHNAYCIPRKEKCAIKRINLEKWNTSMDELLKEIQAMSSCNHENVVTYHTSFVVKEELWLILRLLEGGSLLDIIKHRMRTVNCRHGVFDESTIATVLKEVLKGLEYFHSNGQIHRDIKAGNILLGDDGTVQIADFGVSAWLATGGDLSRQKVRHTFVGTPCWMAPEVMEQDHGYDFKADIWSFGITAIEMATGTAPYHKYPPMKVLMLTLQNDPPTIDTGADEKDQYKAYGKTFRKLIGECLQKEPSKRPTASELLKHPFFKKAKDRKYLTQTLLATGPSMETRVHKAAKRQAGASGRLHRSMTGEWVWSSEEEDNAKNESDDSETEERPMNRLERMDSSSSETEDTSERSGVTVTGSTQSTDPKTIEASAALGAMSIGSDTMVPVNLVLRMRNANRELNDIQFEFVVGKDSAEDIAAELVGAGLLDELDVAIMSANLQKLIDNRGSLKTVTFQLRSGCAPGEQLDEKSLVGYAQISIK</sequence>
<dbReference type="VEuPathDB" id="VectorBase:AMAM002904"/>
<evidence type="ECO:0000256" key="1">
    <source>
        <dbReference type="ARBA" id="ARBA00004496"/>
    </source>
</evidence>
<keyword evidence="18" id="KW-1185">Reference proteome</keyword>
<reference evidence="18" key="1">
    <citation type="submission" date="2013-09" db="EMBL/GenBank/DDBJ databases">
        <title>The Genome Sequence of Anopheles maculatus species B.</title>
        <authorList>
            <consortium name="The Broad Institute Genomics Platform"/>
            <person name="Neafsey D.E."/>
            <person name="Besansky N."/>
            <person name="Howell P."/>
            <person name="Walton C."/>
            <person name="Young S.K."/>
            <person name="Zeng Q."/>
            <person name="Gargeya S."/>
            <person name="Fitzgerald M."/>
            <person name="Haas B."/>
            <person name="Abouelleil A."/>
            <person name="Allen A.W."/>
            <person name="Alvarado L."/>
            <person name="Arachchi H.M."/>
            <person name="Berlin A.M."/>
            <person name="Chapman S.B."/>
            <person name="Gainer-Dewar J."/>
            <person name="Goldberg J."/>
            <person name="Griggs A."/>
            <person name="Gujja S."/>
            <person name="Hansen M."/>
            <person name="Howarth C."/>
            <person name="Imamovic A."/>
            <person name="Ireland A."/>
            <person name="Larimer J."/>
            <person name="McCowan C."/>
            <person name="Murphy C."/>
            <person name="Pearson M."/>
            <person name="Poon T.W."/>
            <person name="Priest M."/>
            <person name="Roberts A."/>
            <person name="Saif S."/>
            <person name="Shea T."/>
            <person name="Sisk P."/>
            <person name="Sykes S."/>
            <person name="Wortman J."/>
            <person name="Nusbaum C."/>
            <person name="Birren B."/>
        </authorList>
    </citation>
    <scope>NUCLEOTIDE SEQUENCE [LARGE SCALE GENOMIC DNA]</scope>
    <source>
        <strain evidence="18">maculatus3</strain>
    </source>
</reference>
<evidence type="ECO:0000256" key="4">
    <source>
        <dbReference type="ARBA" id="ARBA00022490"/>
    </source>
</evidence>
<comment type="similarity">
    <text evidence="2">Belongs to the protein kinase superfamily. STE Ser/Thr protein kinase family. STE20 subfamily.</text>
</comment>
<dbReference type="Pfam" id="PF00069">
    <property type="entry name" value="Pkinase"/>
    <property type="match status" value="1"/>
</dbReference>
<evidence type="ECO:0000256" key="6">
    <source>
        <dbReference type="ARBA" id="ARBA00022553"/>
    </source>
</evidence>
<keyword evidence="11" id="KW-0007">Acetylation</keyword>
<evidence type="ECO:0000256" key="14">
    <source>
        <dbReference type="PROSITE-ProRule" id="PRU10141"/>
    </source>
</evidence>
<dbReference type="GO" id="GO:0004674">
    <property type="term" value="F:protein serine/threonine kinase activity"/>
    <property type="evidence" value="ECO:0007669"/>
    <property type="project" value="UniProtKB-KW"/>
</dbReference>
<feature type="compositionally biased region" description="Gly residues" evidence="15">
    <location>
        <begin position="8"/>
        <end position="23"/>
    </location>
</feature>
<dbReference type="EnsemblMetazoa" id="AMAM002904-RA">
    <property type="protein sequence ID" value="AMAM002904-PA"/>
    <property type="gene ID" value="AMAM002904"/>
</dbReference>
<evidence type="ECO:0000259" key="16">
    <source>
        <dbReference type="PROSITE" id="PS50011"/>
    </source>
</evidence>
<feature type="domain" description="Protein kinase" evidence="16">
    <location>
        <begin position="70"/>
        <end position="344"/>
    </location>
</feature>
<dbReference type="PROSITE" id="PS50011">
    <property type="entry name" value="PROTEIN_KINASE_DOM"/>
    <property type="match status" value="1"/>
</dbReference>
<dbReference type="CDD" id="cd06610">
    <property type="entry name" value="STKc_OSR1_SPAK"/>
    <property type="match status" value="1"/>
</dbReference>
<evidence type="ECO:0000256" key="5">
    <source>
        <dbReference type="ARBA" id="ARBA00022527"/>
    </source>
</evidence>
<feature type="compositionally biased region" description="Low complexity" evidence="15">
    <location>
        <begin position="433"/>
        <end position="445"/>
    </location>
</feature>
<evidence type="ECO:0000256" key="9">
    <source>
        <dbReference type="ARBA" id="ARBA00022777"/>
    </source>
</evidence>
<feature type="binding site" evidence="14">
    <location>
        <position position="99"/>
    </location>
    <ligand>
        <name>ATP</name>
        <dbReference type="ChEBI" id="CHEBI:30616"/>
    </ligand>
</feature>
<dbReference type="Proteomes" id="UP000075901">
    <property type="component" value="Unassembled WGS sequence"/>
</dbReference>
<dbReference type="GO" id="GO:0005737">
    <property type="term" value="C:cytoplasm"/>
    <property type="evidence" value="ECO:0007669"/>
    <property type="project" value="UniProtKB-SubCell"/>
</dbReference>
<dbReference type="PROSITE" id="PS00107">
    <property type="entry name" value="PROTEIN_KINASE_ATP"/>
    <property type="match status" value="1"/>
</dbReference>
<organism evidence="17 18">
    <name type="scientific">Anopheles maculatus</name>
    <dbReference type="NCBI Taxonomy" id="74869"/>
    <lineage>
        <taxon>Eukaryota</taxon>
        <taxon>Metazoa</taxon>
        <taxon>Ecdysozoa</taxon>
        <taxon>Arthropoda</taxon>
        <taxon>Hexapoda</taxon>
        <taxon>Insecta</taxon>
        <taxon>Pterygota</taxon>
        <taxon>Neoptera</taxon>
        <taxon>Endopterygota</taxon>
        <taxon>Diptera</taxon>
        <taxon>Nematocera</taxon>
        <taxon>Culicoidea</taxon>
        <taxon>Culicidae</taxon>
        <taxon>Anophelinae</taxon>
        <taxon>Anopheles</taxon>
        <taxon>Anopheles maculatus group</taxon>
    </lineage>
</organism>
<protein>
    <recommendedName>
        <fullName evidence="3">non-specific serine/threonine protein kinase</fullName>
        <ecNumber evidence="3">2.7.11.1</ecNumber>
    </recommendedName>
</protein>
<comment type="catalytic activity">
    <reaction evidence="13">
        <text>L-seryl-[protein] + ATP = O-phospho-L-seryl-[protein] + ADP + H(+)</text>
        <dbReference type="Rhea" id="RHEA:17989"/>
        <dbReference type="Rhea" id="RHEA-COMP:9863"/>
        <dbReference type="Rhea" id="RHEA-COMP:11604"/>
        <dbReference type="ChEBI" id="CHEBI:15378"/>
        <dbReference type="ChEBI" id="CHEBI:29999"/>
        <dbReference type="ChEBI" id="CHEBI:30616"/>
        <dbReference type="ChEBI" id="CHEBI:83421"/>
        <dbReference type="ChEBI" id="CHEBI:456216"/>
        <dbReference type="EC" id="2.7.11.1"/>
    </reaction>
</comment>
<evidence type="ECO:0000256" key="15">
    <source>
        <dbReference type="SAM" id="MobiDB-lite"/>
    </source>
</evidence>
<evidence type="ECO:0000313" key="17">
    <source>
        <dbReference type="EnsemblMetazoa" id="AMAM002904-PA"/>
    </source>
</evidence>
<dbReference type="Gene3D" id="3.30.200.20">
    <property type="entry name" value="Phosphorylase Kinase, domain 1"/>
    <property type="match status" value="1"/>
</dbReference>
<dbReference type="EC" id="2.7.11.1" evidence="3"/>
<keyword evidence="4" id="KW-0963">Cytoplasm</keyword>
<evidence type="ECO:0000256" key="12">
    <source>
        <dbReference type="ARBA" id="ARBA00047899"/>
    </source>
</evidence>
<comment type="catalytic activity">
    <reaction evidence="12">
        <text>L-threonyl-[protein] + ATP = O-phospho-L-threonyl-[protein] + ADP + H(+)</text>
        <dbReference type="Rhea" id="RHEA:46608"/>
        <dbReference type="Rhea" id="RHEA-COMP:11060"/>
        <dbReference type="Rhea" id="RHEA-COMP:11605"/>
        <dbReference type="ChEBI" id="CHEBI:15378"/>
        <dbReference type="ChEBI" id="CHEBI:30013"/>
        <dbReference type="ChEBI" id="CHEBI:30616"/>
        <dbReference type="ChEBI" id="CHEBI:61977"/>
        <dbReference type="ChEBI" id="CHEBI:456216"/>
        <dbReference type="EC" id="2.7.11.1"/>
    </reaction>
</comment>
<dbReference type="SUPFAM" id="SSF56112">
    <property type="entry name" value="Protein kinase-like (PK-like)"/>
    <property type="match status" value="1"/>
</dbReference>
<evidence type="ECO:0000313" key="18">
    <source>
        <dbReference type="Proteomes" id="UP000075901"/>
    </source>
</evidence>
<dbReference type="AlphaFoldDB" id="A0A182SAH6"/>
<evidence type="ECO:0000256" key="3">
    <source>
        <dbReference type="ARBA" id="ARBA00012513"/>
    </source>
</evidence>
<dbReference type="InterPro" id="IPR000719">
    <property type="entry name" value="Prot_kinase_dom"/>
</dbReference>
<proteinExistence type="inferred from homology"/>
<dbReference type="InterPro" id="IPR024678">
    <property type="entry name" value="Kinase_OSR1/WNK_CCT"/>
</dbReference>
<feature type="region of interest" description="Disordered" evidence="15">
    <location>
        <begin position="365"/>
        <end position="448"/>
    </location>
</feature>
<reference evidence="17" key="2">
    <citation type="submission" date="2020-05" db="UniProtKB">
        <authorList>
            <consortium name="EnsemblMetazoa"/>
        </authorList>
    </citation>
    <scope>IDENTIFICATION</scope>
    <source>
        <strain evidence="17">maculatus3</strain>
    </source>
</reference>
<dbReference type="Gene3D" id="3.10.20.90">
    <property type="entry name" value="Phosphatidylinositol 3-kinase Catalytic Subunit, Chain A, domain 1"/>
    <property type="match status" value="1"/>
</dbReference>
<keyword evidence="8 14" id="KW-0547">Nucleotide-binding</keyword>
<dbReference type="GO" id="GO:0005524">
    <property type="term" value="F:ATP binding"/>
    <property type="evidence" value="ECO:0007669"/>
    <property type="project" value="UniProtKB-UniRule"/>
</dbReference>
<evidence type="ECO:0000256" key="2">
    <source>
        <dbReference type="ARBA" id="ARBA00008874"/>
    </source>
</evidence>
<keyword evidence="5" id="KW-0723">Serine/threonine-protein kinase</keyword>
<dbReference type="FunFam" id="3.30.200.20:FF:000114">
    <property type="entry name" value="serine/threonine-protein kinase OSR1 isoform X1"/>
    <property type="match status" value="1"/>
</dbReference>
<dbReference type="FunFam" id="1.10.510.10:FF:000068">
    <property type="entry name" value="STE20/SPS1-related proline-alanine-rich protein kinase"/>
    <property type="match status" value="1"/>
</dbReference>
<dbReference type="Gene3D" id="1.10.510.10">
    <property type="entry name" value="Transferase(Phosphotransferase) domain 1"/>
    <property type="match status" value="1"/>
</dbReference>
<evidence type="ECO:0000256" key="7">
    <source>
        <dbReference type="ARBA" id="ARBA00022679"/>
    </source>
</evidence>
<accession>A0A182SAH6</accession>
<keyword evidence="7" id="KW-0808">Transferase</keyword>
<evidence type="ECO:0000256" key="13">
    <source>
        <dbReference type="ARBA" id="ARBA00048679"/>
    </source>
</evidence>
<dbReference type="InterPro" id="IPR050629">
    <property type="entry name" value="STE20/SPS1-PAK"/>
</dbReference>
<evidence type="ECO:0000256" key="10">
    <source>
        <dbReference type="ARBA" id="ARBA00022840"/>
    </source>
</evidence>
<evidence type="ECO:0000256" key="8">
    <source>
        <dbReference type="ARBA" id="ARBA00022741"/>
    </source>
</evidence>
<feature type="region of interest" description="Disordered" evidence="15">
    <location>
        <begin position="44"/>
        <end position="66"/>
    </location>
</feature>
<keyword evidence="9" id="KW-0418">Kinase</keyword>
<keyword evidence="6" id="KW-0597">Phosphoprotein</keyword>
<dbReference type="PANTHER" id="PTHR48012:SF16">
    <property type="entry name" value="NON-SPECIFIC SERINE_THREONINE PROTEIN KINASE"/>
    <property type="match status" value="1"/>
</dbReference>